<evidence type="ECO:0000313" key="3">
    <source>
        <dbReference type="Proteomes" id="UP000181790"/>
    </source>
</evidence>
<reference evidence="2 3" key="1">
    <citation type="submission" date="2016-10" db="EMBL/GenBank/DDBJ databases">
        <title>Arsenicibacter rosenii gen. nov., sp. nov., an efficient arsenic-methylating bacterium isolated from an arsenic-contaminated paddy soil.</title>
        <authorList>
            <person name="Huang K."/>
        </authorList>
    </citation>
    <scope>NUCLEOTIDE SEQUENCE [LARGE SCALE GENOMIC DNA]</scope>
    <source>
        <strain evidence="2 3">SM-1</strain>
    </source>
</reference>
<keyword evidence="3" id="KW-1185">Reference proteome</keyword>
<dbReference type="Gene3D" id="1.20.120.450">
    <property type="entry name" value="dinb family like domain"/>
    <property type="match status" value="1"/>
</dbReference>
<protein>
    <recommendedName>
        <fullName evidence="1">DinB-like domain-containing protein</fullName>
    </recommendedName>
</protein>
<organism evidence="2 3">
    <name type="scientific">Arsenicibacter rosenii</name>
    <dbReference type="NCBI Taxonomy" id="1750698"/>
    <lineage>
        <taxon>Bacteria</taxon>
        <taxon>Pseudomonadati</taxon>
        <taxon>Bacteroidota</taxon>
        <taxon>Cytophagia</taxon>
        <taxon>Cytophagales</taxon>
        <taxon>Spirosomataceae</taxon>
        <taxon>Arsenicibacter</taxon>
    </lineage>
</organism>
<proteinExistence type="predicted"/>
<dbReference type="AlphaFoldDB" id="A0A1S2VA96"/>
<comment type="caution">
    <text evidence="2">The sequence shown here is derived from an EMBL/GenBank/DDBJ whole genome shotgun (WGS) entry which is preliminary data.</text>
</comment>
<dbReference type="Proteomes" id="UP000181790">
    <property type="component" value="Unassembled WGS sequence"/>
</dbReference>
<evidence type="ECO:0000259" key="1">
    <source>
        <dbReference type="Pfam" id="PF12867"/>
    </source>
</evidence>
<dbReference type="OrthoDB" id="1524454at2"/>
<dbReference type="Pfam" id="PF12867">
    <property type="entry name" value="DinB_2"/>
    <property type="match status" value="1"/>
</dbReference>
<dbReference type="RefSeq" id="WP_071506784.1">
    <property type="nucleotide sequence ID" value="NZ_MORL01000057.1"/>
</dbReference>
<dbReference type="EMBL" id="MORL01000057">
    <property type="protein sequence ID" value="OIN55589.1"/>
    <property type="molecule type" value="Genomic_DNA"/>
</dbReference>
<dbReference type="SUPFAM" id="SSF109854">
    <property type="entry name" value="DinB/YfiT-like putative metalloenzymes"/>
    <property type="match status" value="1"/>
</dbReference>
<accession>A0A1S2VA96</accession>
<gene>
    <name evidence="2" type="ORF">BLX24_29320</name>
</gene>
<evidence type="ECO:0000313" key="2">
    <source>
        <dbReference type="EMBL" id="OIN55589.1"/>
    </source>
</evidence>
<sequence length="184" mass="21161">MNTVDKKEFLAMLEAMTDRQLTLAVDVFQNQSDAWLSAPSPDGGWSVSECLEHLLSYGHYYLPRLRNALDSRTIHKNQNRFTSGWPGRYFIRMMDPKTSRKRYKAAKRHQPNITRPGHQTVAEFIGQLEELLRLIRKAGTADLQRIRIPVSVAPFLTMNGGDTLHFLAVHNQRHIDQALRHGSR</sequence>
<name>A0A1S2VA96_9BACT</name>
<dbReference type="InterPro" id="IPR024775">
    <property type="entry name" value="DinB-like"/>
</dbReference>
<feature type="domain" description="DinB-like" evidence="1">
    <location>
        <begin position="18"/>
        <end position="177"/>
    </location>
</feature>
<dbReference type="InterPro" id="IPR034660">
    <property type="entry name" value="DinB/YfiT-like"/>
</dbReference>